<gene>
    <name evidence="16" type="primary">LOC112683457</name>
</gene>
<dbReference type="SMR" id="A0A8B8FHC5"/>
<keyword evidence="12" id="KW-0472">Membrane</keyword>
<evidence type="ECO:0000256" key="3">
    <source>
        <dbReference type="ARBA" id="ARBA00004406"/>
    </source>
</evidence>
<dbReference type="GO" id="GO:0005506">
    <property type="term" value="F:iron ion binding"/>
    <property type="evidence" value="ECO:0007669"/>
    <property type="project" value="InterPro"/>
</dbReference>
<dbReference type="CDD" id="cd20628">
    <property type="entry name" value="CYP4"/>
    <property type="match status" value="1"/>
</dbReference>
<evidence type="ECO:0000256" key="10">
    <source>
        <dbReference type="ARBA" id="ARBA00023004"/>
    </source>
</evidence>
<keyword evidence="10 13" id="KW-0408">Iron</keyword>
<dbReference type="Pfam" id="PF00067">
    <property type="entry name" value="p450"/>
    <property type="match status" value="1"/>
</dbReference>
<dbReference type="GO" id="GO:0005789">
    <property type="term" value="C:endoplasmic reticulum membrane"/>
    <property type="evidence" value="ECO:0007669"/>
    <property type="project" value="UniProtKB-SubCell"/>
</dbReference>
<protein>
    <submittedName>
        <fullName evidence="16">Cytochrome P450 4C1-like</fullName>
    </submittedName>
</protein>
<dbReference type="RefSeq" id="XP_025410294.1">
    <property type="nucleotide sequence ID" value="XM_025554509.1"/>
</dbReference>
<dbReference type="GO" id="GO:0016705">
    <property type="term" value="F:oxidoreductase activity, acting on paired donors, with incorporation or reduction of molecular oxygen"/>
    <property type="evidence" value="ECO:0007669"/>
    <property type="project" value="InterPro"/>
</dbReference>
<dbReference type="InterPro" id="IPR001128">
    <property type="entry name" value="Cyt_P450"/>
</dbReference>
<evidence type="ECO:0000256" key="5">
    <source>
        <dbReference type="ARBA" id="ARBA00022617"/>
    </source>
</evidence>
<dbReference type="GO" id="GO:0004497">
    <property type="term" value="F:monooxygenase activity"/>
    <property type="evidence" value="ECO:0007669"/>
    <property type="project" value="UniProtKB-KW"/>
</dbReference>
<dbReference type="GeneID" id="112683457"/>
<dbReference type="PRINTS" id="PR00385">
    <property type="entry name" value="P450"/>
</dbReference>
<evidence type="ECO:0000256" key="4">
    <source>
        <dbReference type="ARBA" id="ARBA00010617"/>
    </source>
</evidence>
<accession>A0A8B8FHC5</accession>
<dbReference type="PANTHER" id="PTHR24291:SF189">
    <property type="entry name" value="CYTOCHROME P450 4C3-RELATED"/>
    <property type="match status" value="1"/>
</dbReference>
<dbReference type="InterPro" id="IPR050196">
    <property type="entry name" value="Cytochrome_P450_Monoox"/>
</dbReference>
<keyword evidence="6 13" id="KW-0479">Metal-binding</keyword>
<sequence length="549" mass="63057">MLFDRAAVLVAVTADIKMFGQTSIIRNLPAYALPVTKSELYVYASVALFVVIWCRMRWQFRHFYRLADKIKGPPSYPLNGSLYDLSTTPEQMMYNFKKSAENYDYEPVKLWIGPFLFVGVYKPEDVQIVLNSSKALEKGIIYHIIRHAVGEGIFTAPIEKWRKHRRIIATIFSSKFLDQLYPIFNENNRKLVDDLANHVGETQPFDIWDSIISCNLNNVSQAAMGYNLNDRRTLSEFVLAMKKVSELSKYIMKPWLYIDQIFSIYTYFNGLKVYMNQLDRVSLQIIRDKKLEFKTSESQRSDDKSSGNVADDYKTSTKVFLDKLLKLNSEGADFTDEDLKDEVITMAVAGSDTSAISECFCVLLLGMHQDVQDKVYDEIYSVLGDSDRDVTPDDIYRFKYLEMVLKETLRLFPPGAIFSRIINENVKLTNCELPKGSNVFVAPYVTHRCPKLYPNPDSFNPENFSPENESSRHKFSFLAFSGGPRGCLGVKYAMISMKLMMVALLRRYSVHTDSKLSDIKLKIDLLAKKADGYPITIRPRNRIPRDIVV</sequence>
<reference evidence="16" key="1">
    <citation type="submission" date="2025-08" db="UniProtKB">
        <authorList>
            <consortium name="RefSeq"/>
        </authorList>
    </citation>
    <scope>IDENTIFICATION</scope>
    <source>
        <tissue evidence="16">Whole body</tissue>
    </source>
</reference>
<keyword evidence="11 14" id="KW-0503">Monooxygenase</keyword>
<comment type="similarity">
    <text evidence="4 14">Belongs to the cytochrome P450 family.</text>
</comment>
<keyword evidence="9 14" id="KW-0560">Oxidoreductase</keyword>
<keyword evidence="8" id="KW-0492">Microsome</keyword>
<evidence type="ECO:0000256" key="1">
    <source>
        <dbReference type="ARBA" id="ARBA00001971"/>
    </source>
</evidence>
<name>A0A8B8FHC5_9HEMI</name>
<evidence type="ECO:0000313" key="16">
    <source>
        <dbReference type="RefSeq" id="XP_025410294.1"/>
    </source>
</evidence>
<evidence type="ECO:0000256" key="12">
    <source>
        <dbReference type="ARBA" id="ARBA00023136"/>
    </source>
</evidence>
<comment type="subcellular location">
    <subcellularLocation>
        <location evidence="3">Endoplasmic reticulum membrane</location>
        <topology evidence="3">Peripheral membrane protein</topology>
    </subcellularLocation>
    <subcellularLocation>
        <location evidence="2">Microsome membrane</location>
        <topology evidence="2">Peripheral membrane protein</topology>
    </subcellularLocation>
</comment>
<evidence type="ECO:0000256" key="9">
    <source>
        <dbReference type="ARBA" id="ARBA00023002"/>
    </source>
</evidence>
<evidence type="ECO:0000256" key="8">
    <source>
        <dbReference type="ARBA" id="ARBA00022848"/>
    </source>
</evidence>
<proteinExistence type="inferred from homology"/>
<dbReference type="Proteomes" id="UP000694846">
    <property type="component" value="Unplaced"/>
</dbReference>
<dbReference type="AlphaFoldDB" id="A0A8B8FHC5"/>
<evidence type="ECO:0000256" key="14">
    <source>
        <dbReference type="RuleBase" id="RU000461"/>
    </source>
</evidence>
<dbReference type="Gene3D" id="1.10.630.10">
    <property type="entry name" value="Cytochrome P450"/>
    <property type="match status" value="1"/>
</dbReference>
<dbReference type="OrthoDB" id="1470350at2759"/>
<organism evidence="15 16">
    <name type="scientific">Sipha flava</name>
    <name type="common">yellow sugarcane aphid</name>
    <dbReference type="NCBI Taxonomy" id="143950"/>
    <lineage>
        <taxon>Eukaryota</taxon>
        <taxon>Metazoa</taxon>
        <taxon>Ecdysozoa</taxon>
        <taxon>Arthropoda</taxon>
        <taxon>Hexapoda</taxon>
        <taxon>Insecta</taxon>
        <taxon>Pterygota</taxon>
        <taxon>Neoptera</taxon>
        <taxon>Paraneoptera</taxon>
        <taxon>Hemiptera</taxon>
        <taxon>Sternorrhyncha</taxon>
        <taxon>Aphidomorpha</taxon>
        <taxon>Aphidoidea</taxon>
        <taxon>Aphididae</taxon>
        <taxon>Sipha</taxon>
    </lineage>
</organism>
<dbReference type="InterPro" id="IPR017972">
    <property type="entry name" value="Cyt_P450_CS"/>
</dbReference>
<evidence type="ECO:0000256" key="2">
    <source>
        <dbReference type="ARBA" id="ARBA00004174"/>
    </source>
</evidence>
<dbReference type="PRINTS" id="PR00463">
    <property type="entry name" value="EP450I"/>
</dbReference>
<evidence type="ECO:0000256" key="11">
    <source>
        <dbReference type="ARBA" id="ARBA00023033"/>
    </source>
</evidence>
<dbReference type="PANTHER" id="PTHR24291">
    <property type="entry name" value="CYTOCHROME P450 FAMILY 4"/>
    <property type="match status" value="1"/>
</dbReference>
<dbReference type="SUPFAM" id="SSF48264">
    <property type="entry name" value="Cytochrome P450"/>
    <property type="match status" value="1"/>
</dbReference>
<feature type="binding site" description="axial binding residue" evidence="13">
    <location>
        <position position="487"/>
    </location>
    <ligand>
        <name>heme</name>
        <dbReference type="ChEBI" id="CHEBI:30413"/>
    </ligand>
    <ligandPart>
        <name>Fe</name>
        <dbReference type="ChEBI" id="CHEBI:18248"/>
    </ligandPart>
</feature>
<keyword evidence="15" id="KW-1185">Reference proteome</keyword>
<keyword evidence="7" id="KW-0256">Endoplasmic reticulum</keyword>
<evidence type="ECO:0000256" key="13">
    <source>
        <dbReference type="PIRSR" id="PIRSR602401-1"/>
    </source>
</evidence>
<comment type="cofactor">
    <cofactor evidence="1 13">
        <name>heme</name>
        <dbReference type="ChEBI" id="CHEBI:30413"/>
    </cofactor>
</comment>
<evidence type="ECO:0000313" key="15">
    <source>
        <dbReference type="Proteomes" id="UP000694846"/>
    </source>
</evidence>
<keyword evidence="5 13" id="KW-0349">Heme</keyword>
<dbReference type="GO" id="GO:0020037">
    <property type="term" value="F:heme binding"/>
    <property type="evidence" value="ECO:0007669"/>
    <property type="project" value="InterPro"/>
</dbReference>
<dbReference type="InterPro" id="IPR036396">
    <property type="entry name" value="Cyt_P450_sf"/>
</dbReference>
<evidence type="ECO:0000256" key="7">
    <source>
        <dbReference type="ARBA" id="ARBA00022824"/>
    </source>
</evidence>
<dbReference type="PROSITE" id="PS00086">
    <property type="entry name" value="CYTOCHROME_P450"/>
    <property type="match status" value="1"/>
</dbReference>
<dbReference type="InterPro" id="IPR002401">
    <property type="entry name" value="Cyt_P450_E_grp-I"/>
</dbReference>
<evidence type="ECO:0000256" key="6">
    <source>
        <dbReference type="ARBA" id="ARBA00022723"/>
    </source>
</evidence>